<comment type="function">
    <text evidence="1">Involved in the synthesis of the GDP-mannose and dolichol-phosphate-mannose required for a number of critical mannosyl transfer reactions.</text>
</comment>
<evidence type="ECO:0000313" key="2">
    <source>
        <dbReference type="Ensembl" id="ENSSANP00000034126.1"/>
    </source>
</evidence>
<proteinExistence type="inferred from homology"/>
<dbReference type="InterPro" id="IPR036412">
    <property type="entry name" value="HAD-like_sf"/>
</dbReference>
<comment type="catalytic activity">
    <reaction evidence="1">
        <text>alpha-D-mannose 1-phosphate = D-mannose 6-phosphate</text>
        <dbReference type="Rhea" id="RHEA:11140"/>
        <dbReference type="ChEBI" id="CHEBI:58409"/>
        <dbReference type="ChEBI" id="CHEBI:58735"/>
        <dbReference type="EC" id="5.4.2.8"/>
    </reaction>
</comment>
<dbReference type="GO" id="GO:0006013">
    <property type="term" value="P:mannose metabolic process"/>
    <property type="evidence" value="ECO:0007669"/>
    <property type="project" value="TreeGrafter"/>
</dbReference>
<dbReference type="UniPathway" id="UPA00126">
    <property type="reaction ID" value="UER00424"/>
</dbReference>
<dbReference type="InterPro" id="IPR005002">
    <property type="entry name" value="PMM"/>
</dbReference>
<dbReference type="GO" id="GO:0005829">
    <property type="term" value="C:cytosol"/>
    <property type="evidence" value="ECO:0007669"/>
    <property type="project" value="TreeGrafter"/>
</dbReference>
<dbReference type="AlphaFoldDB" id="A0A671MN20"/>
<protein>
    <recommendedName>
        <fullName evidence="1">Phosphomannomutase</fullName>
        <ecNumber evidence="1">5.4.2.8</ecNumber>
    </recommendedName>
</protein>
<gene>
    <name evidence="2" type="primary">LOC107682444</name>
</gene>
<comment type="pathway">
    <text evidence="1">Nucleotide-sugar biosynthesis; GDP-alpha-D-mannose biosynthesis; alpha-D-mannose 1-phosphate from D-fructose 6-phosphate: step 2/2.</text>
</comment>
<dbReference type="Pfam" id="PF03332">
    <property type="entry name" value="PMM"/>
    <property type="match status" value="1"/>
</dbReference>
<dbReference type="EC" id="5.4.2.8" evidence="1"/>
<keyword evidence="1" id="KW-0963">Cytoplasm</keyword>
<dbReference type="GO" id="GO:0004615">
    <property type="term" value="F:phosphomannomutase activity"/>
    <property type="evidence" value="ECO:0007669"/>
    <property type="project" value="UniProtKB-EC"/>
</dbReference>
<keyword evidence="3" id="KW-1185">Reference proteome</keyword>
<dbReference type="Proteomes" id="UP000472260">
    <property type="component" value="Unassembled WGS sequence"/>
</dbReference>
<accession>A0A671MN20</accession>
<comment type="subunit">
    <text evidence="1">Homodimer.</text>
</comment>
<dbReference type="GO" id="GO:0006487">
    <property type="term" value="P:protein N-linked glycosylation"/>
    <property type="evidence" value="ECO:0007669"/>
    <property type="project" value="TreeGrafter"/>
</dbReference>
<dbReference type="GO" id="GO:0009298">
    <property type="term" value="P:GDP-mannose biosynthetic process"/>
    <property type="evidence" value="ECO:0007669"/>
    <property type="project" value="UniProtKB-UniPathway"/>
</dbReference>
<keyword evidence="1" id="KW-0413">Isomerase</keyword>
<reference evidence="2" key="1">
    <citation type="submission" date="2025-08" db="UniProtKB">
        <authorList>
            <consortium name="Ensembl"/>
        </authorList>
    </citation>
    <scope>IDENTIFICATION</scope>
</reference>
<dbReference type="PANTHER" id="PTHR10466:SF2">
    <property type="entry name" value="PHOSPHOMANNOMUTASE 2"/>
    <property type="match status" value="1"/>
</dbReference>
<sequence length="89" mass="10319">MHQFLSELRRRVRVGVVGGSDLDKIKEQLGDDVIDRVDYVFAENGLVAYRFGQLHSIQSIQAYMGEEVLQDFINFCLNYLSKIKLPKKR</sequence>
<organism evidence="2 3">
    <name type="scientific">Sinocyclocheilus anshuiensis</name>
    <dbReference type="NCBI Taxonomy" id="1608454"/>
    <lineage>
        <taxon>Eukaryota</taxon>
        <taxon>Metazoa</taxon>
        <taxon>Chordata</taxon>
        <taxon>Craniata</taxon>
        <taxon>Vertebrata</taxon>
        <taxon>Euteleostomi</taxon>
        <taxon>Actinopterygii</taxon>
        <taxon>Neopterygii</taxon>
        <taxon>Teleostei</taxon>
        <taxon>Ostariophysi</taxon>
        <taxon>Cypriniformes</taxon>
        <taxon>Cyprinidae</taxon>
        <taxon>Cyprininae</taxon>
        <taxon>Sinocyclocheilus</taxon>
    </lineage>
</organism>
<dbReference type="SUPFAM" id="SSF56784">
    <property type="entry name" value="HAD-like"/>
    <property type="match status" value="1"/>
</dbReference>
<dbReference type="PANTHER" id="PTHR10466">
    <property type="entry name" value="PHOSPHOMANNOMUTASE"/>
    <property type="match status" value="1"/>
</dbReference>
<evidence type="ECO:0000313" key="3">
    <source>
        <dbReference type="Proteomes" id="UP000472260"/>
    </source>
</evidence>
<comment type="similarity">
    <text evidence="1">Belongs to the eukaryotic PMM family.</text>
</comment>
<dbReference type="InterPro" id="IPR023214">
    <property type="entry name" value="HAD_sf"/>
</dbReference>
<dbReference type="Ensembl" id="ENSSANT00000036337.1">
    <property type="protein sequence ID" value="ENSSANP00000034126.1"/>
    <property type="gene ID" value="ENSSANG00000017416.1"/>
</dbReference>
<evidence type="ECO:0000256" key="1">
    <source>
        <dbReference type="RuleBase" id="RU361118"/>
    </source>
</evidence>
<name>A0A671MN20_9TELE</name>
<dbReference type="Gene3D" id="3.40.50.1000">
    <property type="entry name" value="HAD superfamily/HAD-like"/>
    <property type="match status" value="1"/>
</dbReference>
<reference evidence="2" key="2">
    <citation type="submission" date="2025-09" db="UniProtKB">
        <authorList>
            <consortium name="Ensembl"/>
        </authorList>
    </citation>
    <scope>IDENTIFICATION</scope>
</reference>
<comment type="subcellular location">
    <subcellularLocation>
        <location evidence="1">Cytoplasm</location>
    </subcellularLocation>
</comment>